<evidence type="ECO:0000313" key="3">
    <source>
        <dbReference type="EMBL" id="GIG31140.1"/>
    </source>
</evidence>
<evidence type="ECO:0000313" key="6">
    <source>
        <dbReference type="Proteomes" id="UP000618382"/>
    </source>
</evidence>
<dbReference type="Pfam" id="PF00581">
    <property type="entry name" value="Rhodanese"/>
    <property type="match status" value="1"/>
</dbReference>
<evidence type="ECO:0000256" key="1">
    <source>
        <dbReference type="SAM" id="MobiDB-lite"/>
    </source>
</evidence>
<evidence type="ECO:0000313" key="4">
    <source>
        <dbReference type="EMBL" id="NYD85853.1"/>
    </source>
</evidence>
<accession>A0A7Y9FEH3</accession>
<dbReference type="EMBL" id="JACCBK010000001">
    <property type="protein sequence ID" value="NYD85853.1"/>
    <property type="molecule type" value="Genomic_DNA"/>
</dbReference>
<dbReference type="Gene3D" id="3.40.250.10">
    <property type="entry name" value="Rhodanese-like domain"/>
    <property type="match status" value="1"/>
</dbReference>
<dbReference type="GO" id="GO:0016740">
    <property type="term" value="F:transferase activity"/>
    <property type="evidence" value="ECO:0007669"/>
    <property type="project" value="UniProtKB-KW"/>
</dbReference>
<dbReference type="RefSeq" id="WP_140457590.1">
    <property type="nucleotide sequence ID" value="NZ_BAABFI010000002.1"/>
</dbReference>
<keyword evidence="6" id="KW-1185">Reference proteome</keyword>
<dbReference type="PANTHER" id="PTHR47377">
    <property type="entry name" value="RHODANESE-LIKE DOMAIN-CONTAINING PROTEIN 4, CHLOROPLASTIC"/>
    <property type="match status" value="1"/>
</dbReference>
<dbReference type="SUPFAM" id="SSF52821">
    <property type="entry name" value="Rhodanese/Cell cycle control phosphatase"/>
    <property type="match status" value="1"/>
</dbReference>
<organism evidence="4 5">
    <name type="scientific">Cellulomonas oligotrophica</name>
    <dbReference type="NCBI Taxonomy" id="931536"/>
    <lineage>
        <taxon>Bacteria</taxon>
        <taxon>Bacillati</taxon>
        <taxon>Actinomycetota</taxon>
        <taxon>Actinomycetes</taxon>
        <taxon>Micrococcales</taxon>
        <taxon>Cellulomonadaceae</taxon>
        <taxon>Cellulomonas</taxon>
    </lineage>
</organism>
<dbReference type="PANTHER" id="PTHR47377:SF1">
    <property type="entry name" value="RHODANESE-LIKE DOMAIN-CONTAINING PROTEIN 4, CHLOROPLASTIC"/>
    <property type="match status" value="1"/>
</dbReference>
<dbReference type="Proteomes" id="UP000577956">
    <property type="component" value="Unassembled WGS sequence"/>
</dbReference>
<keyword evidence="4" id="KW-0808">Transferase</keyword>
<gene>
    <name evidence="4" type="ORF">BKA21_001402</name>
    <name evidence="3" type="ORF">Col01nite_02990</name>
</gene>
<reference evidence="4 5" key="1">
    <citation type="submission" date="2020-07" db="EMBL/GenBank/DDBJ databases">
        <title>Sequencing the genomes of 1000 actinobacteria strains.</title>
        <authorList>
            <person name="Klenk H.-P."/>
        </authorList>
    </citation>
    <scope>NUCLEOTIDE SEQUENCE [LARGE SCALE GENOMIC DNA]</scope>
    <source>
        <strain evidence="4 5">DSM 24482</strain>
    </source>
</reference>
<dbReference type="PROSITE" id="PS50206">
    <property type="entry name" value="RHODANESE_3"/>
    <property type="match status" value="1"/>
</dbReference>
<proteinExistence type="predicted"/>
<dbReference type="InterPro" id="IPR044240">
    <property type="entry name" value="STR4-like"/>
</dbReference>
<evidence type="ECO:0000313" key="5">
    <source>
        <dbReference type="Proteomes" id="UP000577956"/>
    </source>
</evidence>
<feature type="compositionally biased region" description="Basic and acidic residues" evidence="1">
    <location>
        <begin position="127"/>
        <end position="136"/>
    </location>
</feature>
<dbReference type="SMART" id="SM00450">
    <property type="entry name" value="RHOD"/>
    <property type="match status" value="1"/>
</dbReference>
<dbReference type="EMBL" id="BONN01000001">
    <property type="protein sequence ID" value="GIG31140.1"/>
    <property type="molecule type" value="Genomic_DNA"/>
</dbReference>
<comment type="caution">
    <text evidence="4">The sequence shown here is derived from an EMBL/GenBank/DDBJ whole genome shotgun (WGS) entry which is preliminary data.</text>
</comment>
<protein>
    <submittedName>
        <fullName evidence="4">Rhodanese-related sulfurtransferase</fullName>
    </submittedName>
</protein>
<name>A0A7Y9FEH3_9CELL</name>
<reference evidence="3 6" key="2">
    <citation type="submission" date="2021-01" db="EMBL/GenBank/DDBJ databases">
        <title>Whole genome shotgun sequence of Cellulomonas oligotrophica NBRC 109435.</title>
        <authorList>
            <person name="Komaki H."/>
            <person name="Tamura T."/>
        </authorList>
    </citation>
    <scope>NUCLEOTIDE SEQUENCE [LARGE SCALE GENOMIC DNA]</scope>
    <source>
        <strain evidence="3 6">NBRC 109435</strain>
    </source>
</reference>
<dbReference type="InterPro" id="IPR001763">
    <property type="entry name" value="Rhodanese-like_dom"/>
</dbReference>
<feature type="domain" description="Rhodanese" evidence="2">
    <location>
        <begin position="26"/>
        <end position="144"/>
    </location>
</feature>
<sequence length="145" mass="15656">MSVQPRPADGYAGDVTATQAWELLRDDASAVLVDVRTDAEWRYVGVPDLRELGRQAQLVEWSQYPTGQLNPRFLDQLRAAGVTEQTPVVFLCRSGQRSIGAAQAATAAGLGPAYNVLEGFEGATGPDGHRGHEGWRADGLPWVQP</sequence>
<evidence type="ECO:0000259" key="2">
    <source>
        <dbReference type="PROSITE" id="PS50206"/>
    </source>
</evidence>
<feature type="region of interest" description="Disordered" evidence="1">
    <location>
        <begin position="125"/>
        <end position="145"/>
    </location>
</feature>
<dbReference type="InterPro" id="IPR036873">
    <property type="entry name" value="Rhodanese-like_dom_sf"/>
</dbReference>
<dbReference type="AlphaFoldDB" id="A0A7Y9FEH3"/>
<dbReference type="Proteomes" id="UP000618382">
    <property type="component" value="Unassembled WGS sequence"/>
</dbReference>